<dbReference type="GO" id="GO:0032259">
    <property type="term" value="P:methylation"/>
    <property type="evidence" value="ECO:0007669"/>
    <property type="project" value="UniProtKB-KW"/>
</dbReference>
<feature type="compositionally biased region" description="Polar residues" evidence="6">
    <location>
        <begin position="289"/>
        <end position="298"/>
    </location>
</feature>
<organism evidence="8 9">
    <name type="scientific">Helicobacter equorum</name>
    <dbReference type="NCBI Taxonomy" id="361872"/>
    <lineage>
        <taxon>Bacteria</taxon>
        <taxon>Pseudomonadati</taxon>
        <taxon>Campylobacterota</taxon>
        <taxon>Epsilonproteobacteria</taxon>
        <taxon>Campylobacterales</taxon>
        <taxon>Helicobacteraceae</taxon>
        <taxon>Helicobacter</taxon>
    </lineage>
</organism>
<protein>
    <submittedName>
        <fullName evidence="8">16S rRNA (Cytidine(1402)-2'-O)-methyltransferase</fullName>
    </submittedName>
</protein>
<dbReference type="InterPro" id="IPR014776">
    <property type="entry name" value="4pyrrole_Mease_sub2"/>
</dbReference>
<dbReference type="RefSeq" id="WP_115570970.1">
    <property type="nucleotide sequence ID" value="NZ_NXLT01000003.1"/>
</dbReference>
<dbReference type="InterPro" id="IPR014777">
    <property type="entry name" value="4pyrrole_Mease_sub1"/>
</dbReference>
<dbReference type="PANTHER" id="PTHR46111">
    <property type="entry name" value="RIBOSOMAL RNA SMALL SUBUNIT METHYLTRANSFERASE I"/>
    <property type="match status" value="1"/>
</dbReference>
<feature type="compositionally biased region" description="Basic and acidic residues" evidence="6">
    <location>
        <begin position="278"/>
        <end position="287"/>
    </location>
</feature>
<dbReference type="InterPro" id="IPR000878">
    <property type="entry name" value="4pyrrol_Mease"/>
</dbReference>
<keyword evidence="1" id="KW-0963">Cytoplasm</keyword>
<dbReference type="InterPro" id="IPR008189">
    <property type="entry name" value="rRNA_ssu_MeTfrase_I"/>
</dbReference>
<evidence type="ECO:0000259" key="7">
    <source>
        <dbReference type="Pfam" id="PF00590"/>
    </source>
</evidence>
<evidence type="ECO:0000256" key="6">
    <source>
        <dbReference type="SAM" id="MobiDB-lite"/>
    </source>
</evidence>
<dbReference type="CDD" id="cd11648">
    <property type="entry name" value="RsmI"/>
    <property type="match status" value="1"/>
</dbReference>
<evidence type="ECO:0000256" key="4">
    <source>
        <dbReference type="ARBA" id="ARBA00022679"/>
    </source>
</evidence>
<dbReference type="EMBL" id="NXLT01000003">
    <property type="protein sequence ID" value="RDU67248.1"/>
    <property type="molecule type" value="Genomic_DNA"/>
</dbReference>
<feature type="region of interest" description="Disordered" evidence="6">
    <location>
        <begin position="278"/>
        <end position="298"/>
    </location>
</feature>
<evidence type="ECO:0000256" key="1">
    <source>
        <dbReference type="ARBA" id="ARBA00022490"/>
    </source>
</evidence>
<reference evidence="8 9" key="1">
    <citation type="submission" date="2018-04" db="EMBL/GenBank/DDBJ databases">
        <title>Novel Campyloabacter and Helicobacter Species and Strains.</title>
        <authorList>
            <person name="Mannion A.J."/>
            <person name="Shen Z."/>
            <person name="Fox J.G."/>
        </authorList>
    </citation>
    <scope>NUCLEOTIDE SEQUENCE [LARGE SCALE GENOMIC DNA]</scope>
    <source>
        <strain evidence="8 9">MIT 12-6600</strain>
    </source>
</reference>
<evidence type="ECO:0000256" key="2">
    <source>
        <dbReference type="ARBA" id="ARBA00022552"/>
    </source>
</evidence>
<dbReference type="GO" id="GO:0006364">
    <property type="term" value="P:rRNA processing"/>
    <property type="evidence" value="ECO:0007669"/>
    <property type="project" value="UniProtKB-KW"/>
</dbReference>
<keyword evidence="5" id="KW-0949">S-adenosyl-L-methionine</keyword>
<dbReference type="PROSITE" id="PS01296">
    <property type="entry name" value="RSMI"/>
    <property type="match status" value="1"/>
</dbReference>
<dbReference type="Pfam" id="PF00590">
    <property type="entry name" value="TP_methylase"/>
    <property type="match status" value="1"/>
</dbReference>
<gene>
    <name evidence="8" type="primary">rsmI</name>
    <name evidence="8" type="ORF">CQA54_04495</name>
</gene>
<dbReference type="SUPFAM" id="SSF53790">
    <property type="entry name" value="Tetrapyrrole methylase"/>
    <property type="match status" value="1"/>
</dbReference>
<dbReference type="InterPro" id="IPR018063">
    <property type="entry name" value="SAM_MeTrfase_RsmI_CS"/>
</dbReference>
<comment type="caution">
    <text evidence="8">The sequence shown here is derived from an EMBL/GenBank/DDBJ whole genome shotgun (WGS) entry which is preliminary data.</text>
</comment>
<evidence type="ECO:0000256" key="5">
    <source>
        <dbReference type="ARBA" id="ARBA00022691"/>
    </source>
</evidence>
<dbReference type="NCBIfam" id="TIGR00096">
    <property type="entry name" value="16S rRNA (cytidine(1402)-2'-O)-methyltransferase"/>
    <property type="match status" value="1"/>
</dbReference>
<keyword evidence="4 8" id="KW-0808">Transferase</keyword>
<accession>A0A3D8IPR0</accession>
<keyword evidence="9" id="KW-1185">Reference proteome</keyword>
<evidence type="ECO:0000313" key="9">
    <source>
        <dbReference type="Proteomes" id="UP000256514"/>
    </source>
</evidence>
<dbReference type="PANTHER" id="PTHR46111:SF1">
    <property type="entry name" value="RIBOSOMAL RNA SMALL SUBUNIT METHYLTRANSFERASE I"/>
    <property type="match status" value="1"/>
</dbReference>
<dbReference type="InterPro" id="IPR035996">
    <property type="entry name" value="4pyrrol_Methylase_sf"/>
</dbReference>
<name>A0A3D8IPR0_9HELI</name>
<dbReference type="Gene3D" id="3.40.1010.10">
    <property type="entry name" value="Cobalt-precorrin-4 Transmethylase, Domain 1"/>
    <property type="match status" value="1"/>
</dbReference>
<dbReference type="AlphaFoldDB" id="A0A3D8IPR0"/>
<keyword evidence="2" id="KW-0698">rRNA processing</keyword>
<dbReference type="Gene3D" id="3.30.950.10">
    <property type="entry name" value="Methyltransferase, Cobalt-precorrin-4 Transmethylase, Domain 2"/>
    <property type="match status" value="1"/>
</dbReference>
<feature type="domain" description="Tetrapyrrole methylase" evidence="7">
    <location>
        <begin position="1"/>
        <end position="213"/>
    </location>
</feature>
<proteinExistence type="predicted"/>
<dbReference type="PIRSF" id="PIRSF005917">
    <property type="entry name" value="MTase_YraL"/>
    <property type="match status" value="1"/>
</dbReference>
<evidence type="ECO:0000313" key="8">
    <source>
        <dbReference type="EMBL" id="RDU67248.1"/>
    </source>
</evidence>
<dbReference type="GO" id="GO:0008168">
    <property type="term" value="F:methyltransferase activity"/>
    <property type="evidence" value="ECO:0007669"/>
    <property type="project" value="UniProtKB-KW"/>
</dbReference>
<dbReference type="Proteomes" id="UP000256514">
    <property type="component" value="Unassembled WGS sequence"/>
</dbReference>
<keyword evidence="3 8" id="KW-0489">Methyltransferase</keyword>
<dbReference type="OrthoDB" id="9809084at2"/>
<sequence>MLTILPAPIGNLLDISLRSLQALAQAQVVLCEDTRITKKLYTLLLERSLFGDLLDSVALSHKRFISLHSHNEEHILETFDREFFSQNVVYLSDAGMPTISDPGAKLVQWCITHDIVYDVLPGASALNVCFASSGIESQGFFFGGFLPHKQSQRQQILRHYAILGVPCIWYESPHRILQSLKDIEIVLPNAYLCVCKELSKIHQARFFGNATEILRQLERTKILGEWVLCLVDESKEEPSLRLSEVEALDIAPKAKAKILAHLTQRNVKECYQELLESHTMKPHRESSDTTDTSLYHKE</sequence>
<evidence type="ECO:0000256" key="3">
    <source>
        <dbReference type="ARBA" id="ARBA00022603"/>
    </source>
</evidence>